<protein>
    <submittedName>
        <fullName evidence="7">Oxidase</fullName>
    </submittedName>
</protein>
<dbReference type="Gene3D" id="3.30.465.10">
    <property type="match status" value="1"/>
</dbReference>
<proteinExistence type="inferred from homology"/>
<dbReference type="InterPro" id="IPR020904">
    <property type="entry name" value="Sc_DH/Rdtase_CS"/>
</dbReference>
<dbReference type="eggNOG" id="COG4221">
    <property type="taxonomic scope" value="Bacteria"/>
</dbReference>
<dbReference type="GeneID" id="78253612"/>
<dbReference type="KEGG" id="aal:EP13_01460"/>
<dbReference type="eggNOG" id="COG0277">
    <property type="taxonomic scope" value="Bacteria"/>
</dbReference>
<dbReference type="RefSeq" id="WP_044055648.1">
    <property type="nucleotide sequence ID" value="NZ_CBCSKJ010000005.1"/>
</dbReference>
<dbReference type="InterPro" id="IPR002347">
    <property type="entry name" value="SDR_fam"/>
</dbReference>
<evidence type="ECO:0000256" key="2">
    <source>
        <dbReference type="ARBA" id="ARBA00005466"/>
    </source>
</evidence>
<sequence>MLYQQTALISGASSGIGLALTKELLLSYPFIQIVALCRNPETLQQLKRSYGDRVRIECIDFTNRDCIKSLQNVVNQHTHFSYLIHCAGVVMPFGDISNVAPDEWEATQWINVEVPRLLTQICLKKFSHSRVMFLTSDLPVQPVAGASAYCVSKASLNMLCQCFQLEVDNDIAVFTTVVPGNVDTKMQETIRQASNRALPASELMRSMFSANKLLPPRLVAQYLRQLLSDVTPNTFGSRSWNLLESIVEVSPAKQTKTDSIDTRATETSLVELASLVGGAFWSPGSAEYEENRKVFNQGVSRFPLVIIQPKTKTDIIHIVKCAKQLRLSITIKGQGHGVSGMSVLNNAIVIDMSMFKTTVLNVDKSSVNVGAGVKNSELDHFLAQHNKVVPLGTCPDVGVVGATLGGGIGFLSRKLGLSCDNVLAFGLITADGKVKQVTESQHAELFWALKGCGHGQFGVVTDITFKLHDAPQNIDGRILEWPLCHARSILRQYSEIVLSDNRSVFLYAYLSRSTHDKARISIMGFSEDSVHGLESVAKWQDGAELLSRRSQYVECQSNNYDSDLNLYWRNGIIEGELSDEFIETLLSCYRACPVNSGGFMLDPLCGAIQDVNADGSAFIHRNASFVCSITGITQFERDDTEVIDWVNKSFDLLSPFFNGHSYQNYDMGNGSPLALYYGQHTARLKLLKQQYDPTGLFISSLLRPD</sequence>
<dbReference type="InterPro" id="IPR036291">
    <property type="entry name" value="NAD(P)-bd_dom_sf"/>
</dbReference>
<accession>A0A075NVM0</accession>
<dbReference type="PANTHER" id="PTHR42973">
    <property type="entry name" value="BINDING OXIDOREDUCTASE, PUTATIVE (AFU_ORTHOLOGUE AFUA_1G17690)-RELATED"/>
    <property type="match status" value="1"/>
</dbReference>
<dbReference type="GO" id="GO:0016491">
    <property type="term" value="F:oxidoreductase activity"/>
    <property type="evidence" value="ECO:0007669"/>
    <property type="project" value="UniProtKB-KW"/>
</dbReference>
<evidence type="ECO:0000259" key="6">
    <source>
        <dbReference type="PROSITE" id="PS51387"/>
    </source>
</evidence>
<comment type="similarity">
    <text evidence="2">Belongs to the oxygen-dependent FAD-linked oxidoreductase family.</text>
</comment>
<dbReference type="InterPro" id="IPR036318">
    <property type="entry name" value="FAD-bd_PCMH-like_sf"/>
</dbReference>
<dbReference type="Proteomes" id="UP000056090">
    <property type="component" value="Chromosome"/>
</dbReference>
<comment type="cofactor">
    <cofactor evidence="1">
        <name>FAD</name>
        <dbReference type="ChEBI" id="CHEBI:57692"/>
    </cofactor>
</comment>
<dbReference type="Gene3D" id="3.40.462.20">
    <property type="match status" value="1"/>
</dbReference>
<dbReference type="Gene3D" id="3.30.43.10">
    <property type="entry name" value="Uridine Diphospho-n-acetylenolpyruvylglucosamine Reductase, domain 2"/>
    <property type="match status" value="1"/>
</dbReference>
<keyword evidence="4" id="KW-0274">FAD</keyword>
<dbReference type="SUPFAM" id="SSF51735">
    <property type="entry name" value="NAD(P)-binding Rossmann-fold domains"/>
    <property type="match status" value="1"/>
</dbReference>
<dbReference type="PRINTS" id="PR00081">
    <property type="entry name" value="GDHRDH"/>
</dbReference>
<dbReference type="EMBL" id="CP008849">
    <property type="protein sequence ID" value="AIF97473.1"/>
    <property type="molecule type" value="Genomic_DNA"/>
</dbReference>
<dbReference type="AlphaFoldDB" id="A0A075NVM0"/>
<dbReference type="InterPro" id="IPR050416">
    <property type="entry name" value="FAD-linked_Oxidoreductase"/>
</dbReference>
<dbReference type="Pfam" id="PF00106">
    <property type="entry name" value="adh_short"/>
    <property type="match status" value="1"/>
</dbReference>
<dbReference type="PANTHER" id="PTHR42973:SF39">
    <property type="entry name" value="FAD-BINDING PCMH-TYPE DOMAIN-CONTAINING PROTEIN"/>
    <property type="match status" value="1"/>
</dbReference>
<keyword evidence="8" id="KW-1185">Reference proteome</keyword>
<dbReference type="InterPro" id="IPR016167">
    <property type="entry name" value="FAD-bd_PCMH_sub1"/>
</dbReference>
<dbReference type="InterPro" id="IPR006094">
    <property type="entry name" value="Oxid_FAD_bind_N"/>
</dbReference>
<dbReference type="PROSITE" id="PS00862">
    <property type="entry name" value="OX2_COVAL_FAD"/>
    <property type="match status" value="1"/>
</dbReference>
<dbReference type="SUPFAM" id="SSF56176">
    <property type="entry name" value="FAD-binding/transporter-associated domain-like"/>
    <property type="match status" value="1"/>
</dbReference>
<dbReference type="Gene3D" id="3.40.50.720">
    <property type="entry name" value="NAD(P)-binding Rossmann-like Domain"/>
    <property type="match status" value="1"/>
</dbReference>
<evidence type="ECO:0000256" key="5">
    <source>
        <dbReference type="ARBA" id="ARBA00023002"/>
    </source>
</evidence>
<gene>
    <name evidence="7" type="ORF">EP13_01460</name>
</gene>
<dbReference type="InterPro" id="IPR016169">
    <property type="entry name" value="FAD-bd_PCMH_sub2"/>
</dbReference>
<organism evidence="7 8">
    <name type="scientific">Alteromonas australica</name>
    <dbReference type="NCBI Taxonomy" id="589873"/>
    <lineage>
        <taxon>Bacteria</taxon>
        <taxon>Pseudomonadati</taxon>
        <taxon>Pseudomonadota</taxon>
        <taxon>Gammaproteobacteria</taxon>
        <taxon>Alteromonadales</taxon>
        <taxon>Alteromonadaceae</taxon>
        <taxon>Alteromonas/Salinimonas group</taxon>
        <taxon>Alteromonas</taxon>
    </lineage>
</organism>
<feature type="domain" description="FAD-binding PCMH-type" evidence="6">
    <location>
        <begin position="299"/>
        <end position="470"/>
    </location>
</feature>
<keyword evidence="3" id="KW-0285">Flavoprotein</keyword>
<dbReference type="InterPro" id="IPR006093">
    <property type="entry name" value="Oxy_OxRdtase_FAD_BS"/>
</dbReference>
<keyword evidence="5" id="KW-0560">Oxidoreductase</keyword>
<evidence type="ECO:0000256" key="3">
    <source>
        <dbReference type="ARBA" id="ARBA00022630"/>
    </source>
</evidence>
<evidence type="ECO:0000256" key="4">
    <source>
        <dbReference type="ARBA" id="ARBA00022827"/>
    </source>
</evidence>
<dbReference type="PROSITE" id="PS51387">
    <property type="entry name" value="FAD_PCMH"/>
    <property type="match status" value="1"/>
</dbReference>
<evidence type="ECO:0000313" key="8">
    <source>
        <dbReference type="Proteomes" id="UP000056090"/>
    </source>
</evidence>
<evidence type="ECO:0000313" key="7">
    <source>
        <dbReference type="EMBL" id="AIF97473.1"/>
    </source>
</evidence>
<reference evidence="7 8" key="1">
    <citation type="submission" date="2014-06" db="EMBL/GenBank/DDBJ databases">
        <title>Genomes of Alteromonas australica, a world apart.</title>
        <authorList>
            <person name="Gonzaga A."/>
            <person name="Lopez-Perez M."/>
            <person name="Rodriguez-Valera F."/>
        </authorList>
    </citation>
    <scope>NUCLEOTIDE SEQUENCE [LARGE SCALE GENOMIC DNA]</scope>
    <source>
        <strain evidence="7 8">H 17</strain>
    </source>
</reference>
<evidence type="ECO:0000256" key="1">
    <source>
        <dbReference type="ARBA" id="ARBA00001974"/>
    </source>
</evidence>
<name>A0A075NVM0_9ALTE</name>
<dbReference type="GO" id="GO:0071949">
    <property type="term" value="F:FAD binding"/>
    <property type="evidence" value="ECO:0007669"/>
    <property type="project" value="InterPro"/>
</dbReference>
<dbReference type="PROSITE" id="PS00061">
    <property type="entry name" value="ADH_SHORT"/>
    <property type="match status" value="1"/>
</dbReference>
<dbReference type="Pfam" id="PF01565">
    <property type="entry name" value="FAD_binding_4"/>
    <property type="match status" value="1"/>
</dbReference>
<dbReference type="InterPro" id="IPR016166">
    <property type="entry name" value="FAD-bd_PCMH"/>
</dbReference>